<evidence type="ECO:0000256" key="1">
    <source>
        <dbReference type="SAM" id="MobiDB-lite"/>
    </source>
</evidence>
<proteinExistence type="predicted"/>
<evidence type="ECO:0000313" key="3">
    <source>
        <dbReference type="Proteomes" id="UP000030645"/>
    </source>
</evidence>
<dbReference type="AlphaFoldDB" id="W9QHD6"/>
<protein>
    <submittedName>
        <fullName evidence="2">Uncharacterized protein</fullName>
    </submittedName>
</protein>
<feature type="region of interest" description="Disordered" evidence="1">
    <location>
        <begin position="1"/>
        <end position="20"/>
    </location>
</feature>
<reference evidence="3" key="1">
    <citation type="submission" date="2013-01" db="EMBL/GenBank/DDBJ databases">
        <title>Draft Genome Sequence of a Mulberry Tree, Morus notabilis C.K. Schneid.</title>
        <authorList>
            <person name="He N."/>
            <person name="Zhao S."/>
        </authorList>
    </citation>
    <scope>NUCLEOTIDE SEQUENCE</scope>
</reference>
<name>W9QHD6_9ROSA</name>
<sequence>MNHDSNQRTNPPTKRAVTHEGHIPSLMAIHSATRGGRRPVILFEKAPSTKSDAFLVNYPIYYNCLIKYYTV</sequence>
<keyword evidence="3" id="KW-1185">Reference proteome</keyword>
<evidence type="ECO:0000313" key="2">
    <source>
        <dbReference type="EMBL" id="EXB37359.1"/>
    </source>
</evidence>
<organism evidence="2 3">
    <name type="scientific">Morus notabilis</name>
    <dbReference type="NCBI Taxonomy" id="981085"/>
    <lineage>
        <taxon>Eukaryota</taxon>
        <taxon>Viridiplantae</taxon>
        <taxon>Streptophyta</taxon>
        <taxon>Embryophyta</taxon>
        <taxon>Tracheophyta</taxon>
        <taxon>Spermatophyta</taxon>
        <taxon>Magnoliopsida</taxon>
        <taxon>eudicotyledons</taxon>
        <taxon>Gunneridae</taxon>
        <taxon>Pentapetalae</taxon>
        <taxon>rosids</taxon>
        <taxon>fabids</taxon>
        <taxon>Rosales</taxon>
        <taxon>Moraceae</taxon>
        <taxon>Moreae</taxon>
        <taxon>Morus</taxon>
    </lineage>
</organism>
<dbReference type="Proteomes" id="UP000030645">
    <property type="component" value="Unassembled WGS sequence"/>
</dbReference>
<accession>W9QHD6</accession>
<gene>
    <name evidence="2" type="ORF">L484_024286</name>
</gene>
<dbReference type="EMBL" id="KE343612">
    <property type="protein sequence ID" value="EXB37359.1"/>
    <property type="molecule type" value="Genomic_DNA"/>
</dbReference>